<dbReference type="InterPro" id="IPR036890">
    <property type="entry name" value="HATPase_C_sf"/>
</dbReference>
<evidence type="ECO:0000313" key="2">
    <source>
        <dbReference type="Proteomes" id="UP000760545"/>
    </source>
</evidence>
<evidence type="ECO:0000313" key="1">
    <source>
        <dbReference type="EMBL" id="NJX16833.1"/>
    </source>
</evidence>
<keyword evidence="2" id="KW-1185">Reference proteome</keyword>
<name>A0ABX1DII9_9FLAO</name>
<sequence>MKSTTKKITTNTRVIKDLLTKYRDTFQAFRELINNSIQAESKNIEINIDYVNEANIKSPIKSIEITDDGIGVPFNEFDKRILEIGTTAKARGQGIGRFSSLQIGELMHIETVGFDSDKKQFSKTKFSMDTLDFNDAQLEETEFKVDFEYLTQKVNPYYKVTIEQLHHNKQKNSPKETQFTKTSYPIILTRQYSSIIHSRYSTI</sequence>
<protein>
    <recommendedName>
        <fullName evidence="3">Histidine kinase/HSP90-like ATPase domain-containing protein</fullName>
    </recommendedName>
</protein>
<reference evidence="1 2" key="1">
    <citation type="submission" date="2020-03" db="EMBL/GenBank/DDBJ databases">
        <title>Tamlana sp. nov, isolated from XXX.</title>
        <authorList>
            <person name="Cao W.R."/>
        </authorList>
    </citation>
    <scope>NUCLEOTIDE SEQUENCE [LARGE SCALE GENOMIC DNA]</scope>
    <source>
        <strain evidence="1 2">HST1-43</strain>
    </source>
</reference>
<dbReference type="Gene3D" id="3.30.565.10">
    <property type="entry name" value="Histidine kinase-like ATPase, C-terminal domain"/>
    <property type="match status" value="1"/>
</dbReference>
<gene>
    <name evidence="1" type="ORF">HC176_15190</name>
</gene>
<comment type="caution">
    <text evidence="1">The sequence shown here is derived from an EMBL/GenBank/DDBJ whole genome shotgun (WGS) entry which is preliminary data.</text>
</comment>
<dbReference type="Pfam" id="PF13589">
    <property type="entry name" value="HATPase_c_3"/>
    <property type="match status" value="1"/>
</dbReference>
<dbReference type="SUPFAM" id="SSF55874">
    <property type="entry name" value="ATPase domain of HSP90 chaperone/DNA topoisomerase II/histidine kinase"/>
    <property type="match status" value="1"/>
</dbReference>
<dbReference type="RefSeq" id="WP_167919776.1">
    <property type="nucleotide sequence ID" value="NZ_JAAVJS010000032.1"/>
</dbReference>
<dbReference type="EMBL" id="JAAVJS010000032">
    <property type="protein sequence ID" value="NJX16833.1"/>
    <property type="molecule type" value="Genomic_DNA"/>
</dbReference>
<organism evidence="1 2">
    <name type="scientific">Tamlana crocina</name>
    <dbReference type="NCBI Taxonomy" id="393006"/>
    <lineage>
        <taxon>Bacteria</taxon>
        <taxon>Pseudomonadati</taxon>
        <taxon>Bacteroidota</taxon>
        <taxon>Flavobacteriia</taxon>
        <taxon>Flavobacteriales</taxon>
        <taxon>Flavobacteriaceae</taxon>
        <taxon>Tamlana</taxon>
    </lineage>
</organism>
<evidence type="ECO:0008006" key="3">
    <source>
        <dbReference type="Google" id="ProtNLM"/>
    </source>
</evidence>
<accession>A0ABX1DII9</accession>
<dbReference type="Proteomes" id="UP000760545">
    <property type="component" value="Unassembled WGS sequence"/>
</dbReference>
<proteinExistence type="predicted"/>